<dbReference type="Proteomes" id="UP000500938">
    <property type="component" value="Chromosome"/>
</dbReference>
<evidence type="ECO:0000313" key="2">
    <source>
        <dbReference type="Proteomes" id="UP000500938"/>
    </source>
</evidence>
<dbReference type="EMBL" id="CP053085">
    <property type="protein sequence ID" value="QJR37681.1"/>
    <property type="molecule type" value="Genomic_DNA"/>
</dbReference>
<dbReference type="PANTHER" id="PTHR30528">
    <property type="entry name" value="CYTOPLASMIC PROTEIN"/>
    <property type="match status" value="1"/>
</dbReference>
<organism evidence="1 2">
    <name type="scientific">Gemmatimonas groenlandica</name>
    <dbReference type="NCBI Taxonomy" id="2732249"/>
    <lineage>
        <taxon>Bacteria</taxon>
        <taxon>Pseudomonadati</taxon>
        <taxon>Gemmatimonadota</taxon>
        <taxon>Gemmatimonadia</taxon>
        <taxon>Gemmatimonadales</taxon>
        <taxon>Gemmatimonadaceae</taxon>
        <taxon>Gemmatimonas</taxon>
    </lineage>
</organism>
<accession>A0A6M4IZP4</accession>
<dbReference type="PANTHER" id="PTHR30528:SF0">
    <property type="entry name" value="CYTOPLASMIC PROTEIN"/>
    <property type="match status" value="1"/>
</dbReference>
<gene>
    <name evidence="1" type="ORF">HKW67_20230</name>
</gene>
<dbReference type="InterPro" id="IPR009351">
    <property type="entry name" value="AlkZ-like"/>
</dbReference>
<evidence type="ECO:0000313" key="1">
    <source>
        <dbReference type="EMBL" id="QJR37681.1"/>
    </source>
</evidence>
<dbReference type="RefSeq" id="WP_171227116.1">
    <property type="nucleotide sequence ID" value="NZ_CP053085.1"/>
</dbReference>
<dbReference type="KEGG" id="ggr:HKW67_20230"/>
<protein>
    <submittedName>
        <fullName evidence="1">Winged helix-turn-helix domain-containing protein</fullName>
    </submittedName>
</protein>
<dbReference type="Pfam" id="PF06224">
    <property type="entry name" value="AlkZ-like"/>
    <property type="match status" value="1"/>
</dbReference>
<keyword evidence="2" id="KW-1185">Reference proteome</keyword>
<sequence length="359" mass="40916">MPPDIDRLRQFALRRQFPHPTTLGRAIARLGFVQADPIRAPARAQDLTLRHRVTRYRAGDLEQRYAKLGIEEDFFVNYGFVTRELHALMHPRMPRTPWSAAERRRADSILAFVRESGVVHPRDVDAQFSHGKALNWFGGQSNISTQLLDAMHYRGLVRVARREGGTRLYAVREQTPVPENSVAAMDALVDVIVAKYAPLTGSMLSKLVQRLRHGAPQWTSARAAAVVRAKQRLPHVTVDGHTWFWPVGEVPPVRRVIPRDTVRLLAPFDPFVWDRARFEHFNGWAYRFEAYTPAPKRVRGYYALPLSWRDRVIGWANLSVRDGRLVPDIGYVAGRAPNDAVFRRALDEELAAFTGFMGL</sequence>
<reference evidence="1 2" key="1">
    <citation type="submission" date="2020-05" db="EMBL/GenBank/DDBJ databases">
        <title>Complete genome sequence of Gemmatimonas greenlandica TET16.</title>
        <authorList>
            <person name="Zeng Y."/>
        </authorList>
    </citation>
    <scope>NUCLEOTIDE SEQUENCE [LARGE SCALE GENOMIC DNA]</scope>
    <source>
        <strain evidence="1 2">TET16</strain>
    </source>
</reference>
<name>A0A6M4IZP4_9BACT</name>
<proteinExistence type="predicted"/>
<dbReference type="AlphaFoldDB" id="A0A6M4IZP4"/>